<dbReference type="Proteomes" id="UP000515465">
    <property type="component" value="Chromosome"/>
</dbReference>
<evidence type="ECO:0000313" key="1">
    <source>
        <dbReference type="EMBL" id="QND60412.1"/>
    </source>
</evidence>
<gene>
    <name evidence="1" type="ORF">HB778_30585</name>
</gene>
<sequence>MLSTPPLDADGNVEPHDHPEILDADTLIRRVNPVHHVVSDENRNCLRLSSKLMKPQGGGMSVDHERSILEEGKDPVAFVRTPVFVGAVQFQAPDARAVSLRIGYDPVEGNPYHCEVWGTPPRADKFTAAQEKTLLNTCGWYIPIEGVEIR</sequence>
<dbReference type="AlphaFoldDB" id="A0A7G6T0Y0"/>
<proteinExistence type="predicted"/>
<accession>A0A7G6T0Y0</accession>
<protein>
    <submittedName>
        <fullName evidence="1">Uncharacterized protein</fullName>
    </submittedName>
</protein>
<name>A0A7G6T0Y0_9HYPH</name>
<dbReference type="EMBL" id="CP050296">
    <property type="protein sequence ID" value="QND60412.1"/>
    <property type="molecule type" value="Genomic_DNA"/>
</dbReference>
<dbReference type="RefSeq" id="WP_183459312.1">
    <property type="nucleotide sequence ID" value="NZ_CP050296.1"/>
</dbReference>
<organism evidence="1 2">
    <name type="scientific">Mesorhizobium huakuii</name>
    <dbReference type="NCBI Taxonomy" id="28104"/>
    <lineage>
        <taxon>Bacteria</taxon>
        <taxon>Pseudomonadati</taxon>
        <taxon>Pseudomonadota</taxon>
        <taxon>Alphaproteobacteria</taxon>
        <taxon>Hyphomicrobiales</taxon>
        <taxon>Phyllobacteriaceae</taxon>
        <taxon>Mesorhizobium</taxon>
    </lineage>
</organism>
<reference evidence="2" key="1">
    <citation type="journal article" date="2020" name="Mol. Plant Microbe">
        <title>Rhizobial microsymbionts of the narrowly endemic Oxytropis species growing in Kamchatka are characterized by significant genetic diversity and possess a set of genes that are associated with T3SS and T6SS secretion systems and can affect the development of symbiosis.</title>
        <authorList>
            <person name="Safronova V."/>
            <person name="Guro P."/>
            <person name="Sazanova A."/>
            <person name="Kuznetsova I."/>
            <person name="Belimov A."/>
            <person name="Yakubov V."/>
            <person name="Chirak E."/>
            <person name="Afonin A."/>
            <person name="Gogolev Y."/>
            <person name="Andronov E."/>
            <person name="Tikhonovich I."/>
        </authorList>
    </citation>
    <scope>NUCLEOTIDE SEQUENCE [LARGE SCALE GENOMIC DNA]</scope>
    <source>
        <strain evidence="2">583</strain>
    </source>
</reference>
<evidence type="ECO:0000313" key="2">
    <source>
        <dbReference type="Proteomes" id="UP000515465"/>
    </source>
</evidence>